<dbReference type="PANTHER" id="PTHR12268">
    <property type="entry name" value="E3 UBIQUITIN-PROTEIN LIGASE KCMF1"/>
    <property type="match status" value="1"/>
</dbReference>
<keyword evidence="4" id="KW-1185">Reference proteome</keyword>
<dbReference type="Pfam" id="PF09069">
    <property type="entry name" value="EF-hand_3"/>
    <property type="match status" value="1"/>
</dbReference>
<gene>
    <name evidence="3" type="ORF">PHET_04903</name>
</gene>
<evidence type="ECO:0000259" key="1">
    <source>
        <dbReference type="Pfam" id="PF09068"/>
    </source>
</evidence>
<dbReference type="InterPro" id="IPR015153">
    <property type="entry name" value="EF-hand_dom_typ1"/>
</dbReference>
<accession>A0A8J4TI83</accession>
<dbReference type="SUPFAM" id="SSF47473">
    <property type="entry name" value="EF-hand"/>
    <property type="match status" value="2"/>
</dbReference>
<feature type="domain" description="EF-hand" evidence="2">
    <location>
        <begin position="108"/>
        <end position="163"/>
    </location>
</feature>
<dbReference type="InterPro" id="IPR011992">
    <property type="entry name" value="EF-hand-dom_pair"/>
</dbReference>
<reference evidence="3" key="1">
    <citation type="submission" date="2019-05" db="EMBL/GenBank/DDBJ databases">
        <title>Annotation for the trematode Paragonimus heterotremus.</title>
        <authorList>
            <person name="Choi Y.-J."/>
        </authorList>
    </citation>
    <scope>NUCLEOTIDE SEQUENCE</scope>
    <source>
        <strain evidence="3">LC</strain>
    </source>
</reference>
<dbReference type="PANTHER" id="PTHR12268:SF27">
    <property type="entry name" value="DYSTROBREVIN, ISOFORM F"/>
    <property type="match status" value="1"/>
</dbReference>
<evidence type="ECO:0000313" key="4">
    <source>
        <dbReference type="Proteomes" id="UP000748531"/>
    </source>
</evidence>
<evidence type="ECO:0008006" key="5">
    <source>
        <dbReference type="Google" id="ProtNLM"/>
    </source>
</evidence>
<proteinExistence type="predicted"/>
<dbReference type="InterPro" id="IPR050774">
    <property type="entry name" value="KCMF1/Dystrophin"/>
</dbReference>
<dbReference type="Pfam" id="PF09068">
    <property type="entry name" value="EF-hand_2"/>
    <property type="match status" value="1"/>
</dbReference>
<dbReference type="Gene3D" id="1.10.238.10">
    <property type="entry name" value="EF-hand"/>
    <property type="match status" value="1"/>
</dbReference>
<dbReference type="EMBL" id="LUCH01002144">
    <property type="protein sequence ID" value="KAF5401926.1"/>
    <property type="molecule type" value="Genomic_DNA"/>
</dbReference>
<dbReference type="AlphaFoldDB" id="A0A8J4TI83"/>
<protein>
    <recommendedName>
        <fullName evidence="5">Dystrobrevin beta</fullName>
    </recommendedName>
</protein>
<evidence type="ECO:0000259" key="2">
    <source>
        <dbReference type="Pfam" id="PF09069"/>
    </source>
</evidence>
<dbReference type="InterPro" id="IPR015154">
    <property type="entry name" value="EF-hand_dom_typ2"/>
</dbReference>
<name>A0A8J4TI83_9TREM</name>
<dbReference type="GO" id="GO:0099536">
    <property type="term" value="P:synaptic signaling"/>
    <property type="evidence" value="ECO:0007669"/>
    <property type="project" value="TreeGrafter"/>
</dbReference>
<dbReference type="OrthoDB" id="6019271at2759"/>
<dbReference type="Proteomes" id="UP000748531">
    <property type="component" value="Unassembled WGS sequence"/>
</dbReference>
<dbReference type="GO" id="GO:0005886">
    <property type="term" value="C:plasma membrane"/>
    <property type="evidence" value="ECO:0007669"/>
    <property type="project" value="TreeGrafter"/>
</dbReference>
<feature type="domain" description="EF-hand" evidence="1">
    <location>
        <begin position="2"/>
        <end position="101"/>
    </location>
</feature>
<organism evidence="3 4">
    <name type="scientific">Paragonimus heterotremus</name>
    <dbReference type="NCBI Taxonomy" id="100268"/>
    <lineage>
        <taxon>Eukaryota</taxon>
        <taxon>Metazoa</taxon>
        <taxon>Spiralia</taxon>
        <taxon>Lophotrochozoa</taxon>
        <taxon>Platyhelminthes</taxon>
        <taxon>Trematoda</taxon>
        <taxon>Digenea</taxon>
        <taxon>Plagiorchiida</taxon>
        <taxon>Troglotremata</taxon>
        <taxon>Troglotrematidae</taxon>
        <taxon>Paragonimus</taxon>
    </lineage>
</organism>
<sequence>MDLWRVVETFREFGLHQVTDQQTTLDYAGTSRLLARIYSELVAPTPAVHQTKPAQKPTQPVDPNVVKLANEMLLSWLIYALDVCATGRLTVNSLKVALSTLTNSKPSDKFRYHFTLLSDPSGALIQTKFEIYLQDLLRLPISVFEGTNFFFTAEAAQSMWSGVSTILDRFNRCNARQGENRLHRVDTFFDTHMRGIF</sequence>
<evidence type="ECO:0000313" key="3">
    <source>
        <dbReference type="EMBL" id="KAF5401926.1"/>
    </source>
</evidence>
<dbReference type="GO" id="GO:0045202">
    <property type="term" value="C:synapse"/>
    <property type="evidence" value="ECO:0007669"/>
    <property type="project" value="TreeGrafter"/>
</dbReference>
<comment type="caution">
    <text evidence="3">The sequence shown here is derived from an EMBL/GenBank/DDBJ whole genome shotgun (WGS) entry which is preliminary data.</text>
</comment>